<dbReference type="EMBL" id="CM037162">
    <property type="protein sequence ID" value="KAH7864638.1"/>
    <property type="molecule type" value="Genomic_DNA"/>
</dbReference>
<name>A0ACB7ZFF3_9ERIC</name>
<dbReference type="Proteomes" id="UP000828048">
    <property type="component" value="Chromosome 12"/>
</dbReference>
<accession>A0ACB7ZFF3</accession>
<organism evidence="1 2">
    <name type="scientific">Vaccinium darrowii</name>
    <dbReference type="NCBI Taxonomy" id="229202"/>
    <lineage>
        <taxon>Eukaryota</taxon>
        <taxon>Viridiplantae</taxon>
        <taxon>Streptophyta</taxon>
        <taxon>Embryophyta</taxon>
        <taxon>Tracheophyta</taxon>
        <taxon>Spermatophyta</taxon>
        <taxon>Magnoliopsida</taxon>
        <taxon>eudicotyledons</taxon>
        <taxon>Gunneridae</taxon>
        <taxon>Pentapetalae</taxon>
        <taxon>asterids</taxon>
        <taxon>Ericales</taxon>
        <taxon>Ericaceae</taxon>
        <taxon>Vaccinioideae</taxon>
        <taxon>Vaccinieae</taxon>
        <taxon>Vaccinium</taxon>
    </lineage>
</organism>
<keyword evidence="2" id="KW-1185">Reference proteome</keyword>
<evidence type="ECO:0000313" key="1">
    <source>
        <dbReference type="EMBL" id="KAH7864638.1"/>
    </source>
</evidence>
<reference evidence="1 2" key="1">
    <citation type="journal article" date="2021" name="Hortic Res">
        <title>High-quality reference genome and annotation aids understanding of berry development for evergreen blueberry (Vaccinium darrowii).</title>
        <authorList>
            <person name="Yu J."/>
            <person name="Hulse-Kemp A.M."/>
            <person name="Babiker E."/>
            <person name="Staton M."/>
        </authorList>
    </citation>
    <scope>NUCLEOTIDE SEQUENCE [LARGE SCALE GENOMIC DNA]</scope>
    <source>
        <strain evidence="2">cv. NJ 8807/NJ 8810</strain>
        <tissue evidence="1">Young leaf</tissue>
    </source>
</reference>
<comment type="caution">
    <text evidence="1">The sequence shown here is derived from an EMBL/GenBank/DDBJ whole genome shotgun (WGS) entry which is preliminary data.</text>
</comment>
<protein>
    <submittedName>
        <fullName evidence="1">Uncharacterized protein</fullName>
    </submittedName>
</protein>
<evidence type="ECO:0000313" key="2">
    <source>
        <dbReference type="Proteomes" id="UP000828048"/>
    </source>
</evidence>
<sequence length="68" mass="7302">MFNLCEAARVLNEENLILQSLQRGPVPPSAPRKGYHTPDTTTLGQKGFAGHAMPPPLVPSGVTTSYKL</sequence>
<proteinExistence type="predicted"/>
<gene>
    <name evidence="1" type="ORF">Vadar_032023</name>
</gene>